<dbReference type="InParanoid" id="A0A194RPM1"/>
<keyword evidence="2" id="KW-0732">Signal</keyword>
<evidence type="ECO:0000256" key="2">
    <source>
        <dbReference type="ARBA" id="ARBA00022729"/>
    </source>
</evidence>
<dbReference type="SUPFAM" id="SSF57625">
    <property type="entry name" value="Invertebrate chitin-binding proteins"/>
    <property type="match status" value="2"/>
</dbReference>
<dbReference type="PANTHER" id="PTHR23301:SF0">
    <property type="entry name" value="CHITIN-BINDING TYPE-2 DOMAIN-CONTAINING PROTEIN-RELATED"/>
    <property type="match status" value="1"/>
</dbReference>
<dbReference type="Proteomes" id="UP000053240">
    <property type="component" value="Unassembled WGS sequence"/>
</dbReference>
<reference evidence="8 9" key="1">
    <citation type="journal article" date="2015" name="Nat. Commun.">
        <title>Outbred genome sequencing and CRISPR/Cas9 gene editing in butterflies.</title>
        <authorList>
            <person name="Li X."/>
            <person name="Fan D."/>
            <person name="Zhang W."/>
            <person name="Liu G."/>
            <person name="Zhang L."/>
            <person name="Zhao L."/>
            <person name="Fang X."/>
            <person name="Chen L."/>
            <person name="Dong Y."/>
            <person name="Chen Y."/>
            <person name="Ding Y."/>
            <person name="Zhao R."/>
            <person name="Feng M."/>
            <person name="Zhu Y."/>
            <person name="Feng Y."/>
            <person name="Jiang X."/>
            <person name="Zhu D."/>
            <person name="Xiang H."/>
            <person name="Feng X."/>
            <person name="Li S."/>
            <person name="Wang J."/>
            <person name="Zhang G."/>
            <person name="Kronforst M.R."/>
            <person name="Wang W."/>
        </authorList>
    </citation>
    <scope>NUCLEOTIDE SEQUENCE [LARGE SCALE GENOMIC DNA]</scope>
    <source>
        <strain evidence="8">Ya'a_city_454_Pm</strain>
        <tissue evidence="8">Whole body</tissue>
    </source>
</reference>
<dbReference type="Pfam" id="PF01607">
    <property type="entry name" value="CBM_14"/>
    <property type="match status" value="2"/>
</dbReference>
<dbReference type="SMART" id="SM00494">
    <property type="entry name" value="ChtBD2"/>
    <property type="match status" value="2"/>
</dbReference>
<dbReference type="GO" id="GO:0008061">
    <property type="term" value="F:chitin binding"/>
    <property type="evidence" value="ECO:0007669"/>
    <property type="project" value="UniProtKB-KW"/>
</dbReference>
<dbReference type="AlphaFoldDB" id="A0A194RPM1"/>
<feature type="domain" description="Chitin-binding type-2" evidence="7">
    <location>
        <begin position="44"/>
        <end position="101"/>
    </location>
</feature>
<keyword evidence="5" id="KW-0325">Glycoprotein</keyword>
<keyword evidence="4" id="KW-1015">Disulfide bond</keyword>
<evidence type="ECO:0000259" key="7">
    <source>
        <dbReference type="PROSITE" id="PS50940"/>
    </source>
</evidence>
<dbReference type="EMBL" id="KQ459896">
    <property type="protein sequence ID" value="KPJ19354.1"/>
    <property type="molecule type" value="Genomic_DNA"/>
</dbReference>
<gene>
    <name evidence="8" type="ORF">RR48_10981</name>
</gene>
<dbReference type="PROSITE" id="PS50940">
    <property type="entry name" value="CHIT_BIND_II"/>
    <property type="match status" value="2"/>
</dbReference>
<sequence length="247" mass="27040">MTLVCVTQMFTNIMKHFPEFWNGAGIILICALTLVKGNVIDINKNGCPLDYTIERLLEHEDCNKFYQCTIGELVEHTCPKDLLFNIEKNECDWPQNVICGDRVIPDKDEGNQDADGDANGGNCNPSEAPSICATEGSDDILIAHENCNQFYKCLQGVPVPLKCASNLLYNPNKEICDWPENVSCGDRIKPDCDFNDGNDEQVGDDGAEIDDEGNCNCDPGEAASICAAPDTDKSNVGILKRSIVGIE</sequence>
<dbReference type="Gene3D" id="2.170.140.10">
    <property type="entry name" value="Chitin binding domain"/>
    <property type="match status" value="2"/>
</dbReference>
<keyword evidence="9" id="KW-1185">Reference proteome</keyword>
<dbReference type="STRING" id="76193.A0A194RPM1"/>
<protein>
    <submittedName>
        <fullName evidence="8">Putative chitinase 3</fullName>
    </submittedName>
</protein>
<name>A0A194RPM1_PAPMA</name>
<dbReference type="InterPro" id="IPR051940">
    <property type="entry name" value="Chitin_bind-dev_reg"/>
</dbReference>
<feature type="transmembrane region" description="Helical" evidence="6">
    <location>
        <begin position="20"/>
        <end position="39"/>
    </location>
</feature>
<evidence type="ECO:0000256" key="5">
    <source>
        <dbReference type="ARBA" id="ARBA00023180"/>
    </source>
</evidence>
<organism evidence="8 9">
    <name type="scientific">Papilio machaon</name>
    <name type="common">Old World swallowtail butterfly</name>
    <dbReference type="NCBI Taxonomy" id="76193"/>
    <lineage>
        <taxon>Eukaryota</taxon>
        <taxon>Metazoa</taxon>
        <taxon>Ecdysozoa</taxon>
        <taxon>Arthropoda</taxon>
        <taxon>Hexapoda</taxon>
        <taxon>Insecta</taxon>
        <taxon>Pterygota</taxon>
        <taxon>Neoptera</taxon>
        <taxon>Endopterygota</taxon>
        <taxon>Lepidoptera</taxon>
        <taxon>Glossata</taxon>
        <taxon>Ditrysia</taxon>
        <taxon>Papilionoidea</taxon>
        <taxon>Papilionidae</taxon>
        <taxon>Papilioninae</taxon>
        <taxon>Papilio</taxon>
    </lineage>
</organism>
<dbReference type="InterPro" id="IPR036508">
    <property type="entry name" value="Chitin-bd_dom_sf"/>
</dbReference>
<evidence type="ECO:0000313" key="9">
    <source>
        <dbReference type="Proteomes" id="UP000053240"/>
    </source>
</evidence>
<dbReference type="PANTHER" id="PTHR23301">
    <property type="entry name" value="CHITIN BINDING PERITROPHIN-A"/>
    <property type="match status" value="1"/>
</dbReference>
<keyword evidence="1" id="KW-0147">Chitin-binding</keyword>
<evidence type="ECO:0000256" key="1">
    <source>
        <dbReference type="ARBA" id="ARBA00022669"/>
    </source>
</evidence>
<keyword evidence="3" id="KW-0677">Repeat</keyword>
<evidence type="ECO:0000256" key="6">
    <source>
        <dbReference type="SAM" id="Phobius"/>
    </source>
</evidence>
<keyword evidence="6" id="KW-0472">Membrane</keyword>
<proteinExistence type="predicted"/>
<dbReference type="InterPro" id="IPR002557">
    <property type="entry name" value="Chitin-bd_dom"/>
</dbReference>
<keyword evidence="6" id="KW-1133">Transmembrane helix</keyword>
<evidence type="ECO:0000256" key="4">
    <source>
        <dbReference type="ARBA" id="ARBA00023157"/>
    </source>
</evidence>
<accession>A0A194RPM1</accession>
<keyword evidence="6" id="KW-0812">Transmembrane</keyword>
<evidence type="ECO:0000256" key="3">
    <source>
        <dbReference type="ARBA" id="ARBA00022737"/>
    </source>
</evidence>
<evidence type="ECO:0000313" key="8">
    <source>
        <dbReference type="EMBL" id="KPJ19354.1"/>
    </source>
</evidence>
<feature type="domain" description="Chitin-binding type-2" evidence="7">
    <location>
        <begin position="129"/>
        <end position="186"/>
    </location>
</feature>
<dbReference type="GO" id="GO:0005576">
    <property type="term" value="C:extracellular region"/>
    <property type="evidence" value="ECO:0007669"/>
    <property type="project" value="InterPro"/>
</dbReference>